<feature type="compositionally biased region" description="Polar residues" evidence="1">
    <location>
        <begin position="13"/>
        <end position="25"/>
    </location>
</feature>
<evidence type="ECO:0000313" key="3">
    <source>
        <dbReference type="Proteomes" id="UP001064489"/>
    </source>
</evidence>
<evidence type="ECO:0000256" key="1">
    <source>
        <dbReference type="SAM" id="MobiDB-lite"/>
    </source>
</evidence>
<comment type="caution">
    <text evidence="2">The sequence shown here is derived from an EMBL/GenBank/DDBJ whole genome shotgun (WGS) entry which is preliminary data.</text>
</comment>
<sequence>MVAKASRVRSMPGQIQRQAPATSSMKAIDQSPTSPPPLPPIVPSRSQLWVDRAKETAEGEGVLTMPEVPEIEGVQAEAVTEAADGMDKADQGLELVGEQGDA</sequence>
<gene>
    <name evidence="2" type="ORF">LWI28_005281</name>
</gene>
<name>A0AAD5J872_ACENE</name>
<dbReference type="EMBL" id="JAJSOW010000004">
    <property type="protein sequence ID" value="KAI9191218.1"/>
    <property type="molecule type" value="Genomic_DNA"/>
</dbReference>
<keyword evidence="3" id="KW-1185">Reference proteome</keyword>
<feature type="compositionally biased region" description="Pro residues" evidence="1">
    <location>
        <begin position="33"/>
        <end position="42"/>
    </location>
</feature>
<dbReference type="Proteomes" id="UP001064489">
    <property type="component" value="Chromosome 6"/>
</dbReference>
<proteinExistence type="predicted"/>
<accession>A0AAD5J872</accession>
<protein>
    <submittedName>
        <fullName evidence="2">Uncharacterized protein</fullName>
    </submittedName>
</protein>
<evidence type="ECO:0000313" key="2">
    <source>
        <dbReference type="EMBL" id="KAI9191218.1"/>
    </source>
</evidence>
<organism evidence="2 3">
    <name type="scientific">Acer negundo</name>
    <name type="common">Box elder</name>
    <dbReference type="NCBI Taxonomy" id="4023"/>
    <lineage>
        <taxon>Eukaryota</taxon>
        <taxon>Viridiplantae</taxon>
        <taxon>Streptophyta</taxon>
        <taxon>Embryophyta</taxon>
        <taxon>Tracheophyta</taxon>
        <taxon>Spermatophyta</taxon>
        <taxon>Magnoliopsida</taxon>
        <taxon>eudicotyledons</taxon>
        <taxon>Gunneridae</taxon>
        <taxon>Pentapetalae</taxon>
        <taxon>rosids</taxon>
        <taxon>malvids</taxon>
        <taxon>Sapindales</taxon>
        <taxon>Sapindaceae</taxon>
        <taxon>Hippocastanoideae</taxon>
        <taxon>Acereae</taxon>
        <taxon>Acer</taxon>
    </lineage>
</organism>
<reference evidence="2" key="2">
    <citation type="submission" date="2023-02" db="EMBL/GenBank/DDBJ databases">
        <authorList>
            <person name="Swenson N.G."/>
            <person name="Wegrzyn J.L."/>
            <person name="Mcevoy S.L."/>
        </authorList>
    </citation>
    <scope>NUCLEOTIDE SEQUENCE</scope>
    <source>
        <strain evidence="2">91603</strain>
        <tissue evidence="2">Leaf</tissue>
    </source>
</reference>
<reference evidence="2" key="1">
    <citation type="journal article" date="2022" name="Plant J.">
        <title>Strategies of tolerance reflected in two North American maple genomes.</title>
        <authorList>
            <person name="McEvoy S.L."/>
            <person name="Sezen U.U."/>
            <person name="Trouern-Trend A."/>
            <person name="McMahon S.M."/>
            <person name="Schaberg P.G."/>
            <person name="Yang J."/>
            <person name="Wegrzyn J.L."/>
            <person name="Swenson N.G."/>
        </authorList>
    </citation>
    <scope>NUCLEOTIDE SEQUENCE</scope>
    <source>
        <strain evidence="2">91603</strain>
    </source>
</reference>
<feature type="region of interest" description="Disordered" evidence="1">
    <location>
        <begin position="1"/>
        <end position="44"/>
    </location>
</feature>
<dbReference type="AlphaFoldDB" id="A0AAD5J872"/>